<feature type="transmembrane region" description="Helical" evidence="1">
    <location>
        <begin position="135"/>
        <end position="156"/>
    </location>
</feature>
<keyword evidence="1" id="KW-0812">Transmembrane</keyword>
<sequence length="413" mass="48875">MMMTGKRLFKRRLKQHIQFYMQIRRVAVDWAVWIYVLIPLLLTGLYQYITLWNMEAGWATYLNEPALALIITIFIFSGISISFLQSADILYLWQKQDVMGTLHRYRLGYYYTISLVKWLIVIGILAPIFMVYLNWTGSMLCALGLIVYFLQVLVGILRRRFKIQLGKWVSRFLIIGLVVVVYILMRYSLAHMATTGWVLALVTIVMTAYYSTYFIRQKQNFYREIDLDTEHKNKLLQLVLMQSAYIGGPEYLSEKISNLRKHPWLFRKSQKMFKAYTPEIGYREVFIKSLLRSKNWLLLYVQIVGFGVFGIVMFPFWLKWFMWIGMIFLIGNFLKTYWNKIWSHQFLDLVKWREVEPQKVSRHTFRIAIIPASLVLSAVLGYIILSYWGILFLPMIGLAIAFGVVEFFTKRIS</sequence>
<keyword evidence="1" id="KW-1133">Transmembrane helix</keyword>
<feature type="transmembrane region" description="Helical" evidence="1">
    <location>
        <begin position="168"/>
        <end position="185"/>
    </location>
</feature>
<dbReference type="GO" id="GO:0016020">
    <property type="term" value="C:membrane"/>
    <property type="evidence" value="ECO:0007669"/>
    <property type="project" value="InterPro"/>
</dbReference>
<dbReference type="STRING" id="237069.SAMN05216498_2116"/>
<name>A0A1H0AX04_9BACI</name>
<protein>
    <submittedName>
        <fullName evidence="2">Predicted ABC-type exoprotein transport system, permease component</fullName>
    </submittedName>
</protein>
<feature type="transmembrane region" description="Helical" evidence="1">
    <location>
        <begin position="26"/>
        <end position="46"/>
    </location>
</feature>
<keyword evidence="3" id="KW-1185">Reference proteome</keyword>
<feature type="transmembrane region" description="Helical" evidence="1">
    <location>
        <begin position="296"/>
        <end position="314"/>
    </location>
</feature>
<feature type="transmembrane region" description="Helical" evidence="1">
    <location>
        <begin position="66"/>
        <end position="87"/>
    </location>
</feature>
<feature type="transmembrane region" description="Helical" evidence="1">
    <location>
        <begin position="197"/>
        <end position="215"/>
    </location>
</feature>
<gene>
    <name evidence="2" type="ORF">SAMN05216498_2116</name>
</gene>
<dbReference type="EMBL" id="FNIG01000004">
    <property type="protein sequence ID" value="SDN37958.1"/>
    <property type="molecule type" value="Genomic_DNA"/>
</dbReference>
<evidence type="ECO:0000256" key="1">
    <source>
        <dbReference type="SAM" id="Phobius"/>
    </source>
</evidence>
<organism evidence="2 3">
    <name type="scientific">Tenuibacillus multivorans</name>
    <dbReference type="NCBI Taxonomy" id="237069"/>
    <lineage>
        <taxon>Bacteria</taxon>
        <taxon>Bacillati</taxon>
        <taxon>Bacillota</taxon>
        <taxon>Bacilli</taxon>
        <taxon>Bacillales</taxon>
        <taxon>Bacillaceae</taxon>
        <taxon>Tenuibacillus</taxon>
    </lineage>
</organism>
<keyword evidence="1" id="KW-0472">Membrane</keyword>
<dbReference type="AlphaFoldDB" id="A0A1H0AX04"/>
<feature type="transmembrane region" description="Helical" evidence="1">
    <location>
        <begin position="367"/>
        <end position="385"/>
    </location>
</feature>
<dbReference type="Pfam" id="PF05975">
    <property type="entry name" value="EcsB"/>
    <property type="match status" value="1"/>
</dbReference>
<evidence type="ECO:0000313" key="2">
    <source>
        <dbReference type="EMBL" id="SDN37958.1"/>
    </source>
</evidence>
<dbReference type="InterPro" id="IPR010288">
    <property type="entry name" value="EcsB_ABC"/>
</dbReference>
<dbReference type="OrthoDB" id="2448479at2"/>
<accession>A0A1H0AX04</accession>
<dbReference type="Proteomes" id="UP000199334">
    <property type="component" value="Unassembled WGS sequence"/>
</dbReference>
<proteinExistence type="predicted"/>
<feature type="transmembrane region" description="Helical" evidence="1">
    <location>
        <begin position="320"/>
        <end position="338"/>
    </location>
</feature>
<reference evidence="2 3" key="1">
    <citation type="submission" date="2016-10" db="EMBL/GenBank/DDBJ databases">
        <authorList>
            <person name="de Groot N.N."/>
        </authorList>
    </citation>
    <scope>NUCLEOTIDE SEQUENCE [LARGE SCALE GENOMIC DNA]</scope>
    <source>
        <strain evidence="2 3">CGMCC 1.3442</strain>
    </source>
</reference>
<feature type="transmembrane region" description="Helical" evidence="1">
    <location>
        <begin position="391"/>
        <end position="409"/>
    </location>
</feature>
<evidence type="ECO:0000313" key="3">
    <source>
        <dbReference type="Proteomes" id="UP000199334"/>
    </source>
</evidence>
<feature type="transmembrane region" description="Helical" evidence="1">
    <location>
        <begin position="108"/>
        <end position="129"/>
    </location>
</feature>